<proteinExistence type="inferred from homology"/>
<organism evidence="5 6">
    <name type="scientific">Chironomus riparius</name>
    <dbReference type="NCBI Taxonomy" id="315576"/>
    <lineage>
        <taxon>Eukaryota</taxon>
        <taxon>Metazoa</taxon>
        <taxon>Ecdysozoa</taxon>
        <taxon>Arthropoda</taxon>
        <taxon>Hexapoda</taxon>
        <taxon>Insecta</taxon>
        <taxon>Pterygota</taxon>
        <taxon>Neoptera</taxon>
        <taxon>Endopterygota</taxon>
        <taxon>Diptera</taxon>
        <taxon>Nematocera</taxon>
        <taxon>Chironomoidea</taxon>
        <taxon>Chironomidae</taxon>
        <taxon>Chironominae</taxon>
        <taxon>Chironomus</taxon>
    </lineage>
</organism>
<dbReference type="EMBL" id="OU895879">
    <property type="protein sequence ID" value="CAG9807918.1"/>
    <property type="molecule type" value="Genomic_DNA"/>
</dbReference>
<protein>
    <recommendedName>
        <fullName evidence="2">Vacuolar protein sorting-associated protein 72 homolog</fullName>
    </recommendedName>
</protein>
<feature type="compositionally biased region" description="Acidic residues" evidence="3">
    <location>
        <begin position="40"/>
        <end position="67"/>
    </location>
</feature>
<dbReference type="Pfam" id="PF05764">
    <property type="entry name" value="YL1"/>
    <property type="match status" value="1"/>
</dbReference>
<dbReference type="InterPro" id="IPR046757">
    <property type="entry name" value="YL1_N"/>
</dbReference>
<name>A0A9N9WVN3_9DIPT</name>
<dbReference type="OrthoDB" id="78296at2759"/>
<dbReference type="SMART" id="SM00993">
    <property type="entry name" value="YL1_C"/>
    <property type="match status" value="1"/>
</dbReference>
<dbReference type="PANTHER" id="PTHR13275">
    <property type="entry name" value="YL-1 PROTEIN TRANSCRIPTION FACTOR-LIKE 1"/>
    <property type="match status" value="1"/>
</dbReference>
<feature type="domain" description="Vps72/YL1 C-terminal" evidence="4">
    <location>
        <begin position="292"/>
        <end position="321"/>
    </location>
</feature>
<dbReference type="AlphaFoldDB" id="A0A9N9WVN3"/>
<gene>
    <name evidence="5" type="ORF">CHIRRI_LOCUS10764</name>
</gene>
<evidence type="ECO:0000256" key="3">
    <source>
        <dbReference type="SAM" id="MobiDB-lite"/>
    </source>
</evidence>
<comment type="similarity">
    <text evidence="1">Belongs to the VPS72/YL1 family.</text>
</comment>
<dbReference type="PANTHER" id="PTHR13275:SF4">
    <property type="entry name" value="VACUOLAR PROTEIN SORTING-ASSOCIATED PROTEIN 72 HOMOLOG"/>
    <property type="match status" value="1"/>
</dbReference>
<dbReference type="Pfam" id="PF08265">
    <property type="entry name" value="YL1_C"/>
    <property type="match status" value="1"/>
</dbReference>
<reference evidence="5" key="2">
    <citation type="submission" date="2022-10" db="EMBL/GenBank/DDBJ databases">
        <authorList>
            <consortium name="ENA_rothamsted_submissions"/>
            <consortium name="culmorum"/>
            <person name="King R."/>
        </authorList>
    </citation>
    <scope>NUCLEOTIDE SEQUENCE</scope>
</reference>
<dbReference type="Proteomes" id="UP001153620">
    <property type="component" value="Chromosome 3"/>
</dbReference>
<evidence type="ECO:0000256" key="2">
    <source>
        <dbReference type="ARBA" id="ARBA00020000"/>
    </source>
</evidence>
<feature type="compositionally biased region" description="Basic residues" evidence="3">
    <location>
        <begin position="95"/>
        <end position="111"/>
    </location>
</feature>
<evidence type="ECO:0000256" key="1">
    <source>
        <dbReference type="ARBA" id="ARBA00006832"/>
    </source>
</evidence>
<reference evidence="5" key="1">
    <citation type="submission" date="2022-01" db="EMBL/GenBank/DDBJ databases">
        <authorList>
            <person name="King R."/>
        </authorList>
    </citation>
    <scope>NUCLEOTIDE SEQUENCE</scope>
</reference>
<feature type="compositionally biased region" description="Basic and acidic residues" evidence="3">
    <location>
        <begin position="68"/>
        <end position="77"/>
    </location>
</feature>
<accession>A0A9N9WVN3</accession>
<keyword evidence="6" id="KW-1185">Reference proteome</keyword>
<evidence type="ECO:0000313" key="5">
    <source>
        <dbReference type="EMBL" id="CAG9807918.1"/>
    </source>
</evidence>
<sequence length="361" mass="42303">MASNRQRRVNAGNRYARILNEEEEDDEFYKTQYGGFSEEKADDDYLANEDDQDIVDSDFSIDENDEPVSDKETEEPRKKRKKVVVTRSYKEPSKQIKKPQQTKHKLISQTSKKKSILSAEFKKSLRKSTNAKSAATQHRILVRNEAEKLKPKSIKIDEKIPTQEELLKEAALTETENIKSLEKFRRMELEKKKVRPTKASSFTGAIIRYHSVSMPVVVNDLSQLWEQQQHDETEEIKRTTRRSRLAANDSTKTINKNRCERTFITFENDINNKIFEEIFPPSEQKKHRKGTQICPITNLPAKYFDPITQLPFNNIMAFKILRESYYQMLEAKADQTDSDVLAWLQWRKKSKMQIKSIKSEK</sequence>
<dbReference type="InterPro" id="IPR013272">
    <property type="entry name" value="Vps72/YL1_C"/>
</dbReference>
<evidence type="ECO:0000259" key="4">
    <source>
        <dbReference type="SMART" id="SM00993"/>
    </source>
</evidence>
<dbReference type="GO" id="GO:0005634">
    <property type="term" value="C:nucleus"/>
    <property type="evidence" value="ECO:0007669"/>
    <property type="project" value="TreeGrafter"/>
</dbReference>
<evidence type="ECO:0000313" key="6">
    <source>
        <dbReference type="Proteomes" id="UP001153620"/>
    </source>
</evidence>
<feature type="region of interest" description="Disordered" evidence="3">
    <location>
        <begin position="37"/>
        <end position="111"/>
    </location>
</feature>